<evidence type="ECO:0000259" key="1">
    <source>
        <dbReference type="Pfam" id="PF12680"/>
    </source>
</evidence>
<reference evidence="3" key="1">
    <citation type="journal article" date="2019" name="Int. J. Syst. Evol. Microbiol.">
        <title>The Global Catalogue of Microorganisms (GCM) 10K type strain sequencing project: providing services to taxonomists for standard genome sequencing and annotation.</title>
        <authorList>
            <consortium name="The Broad Institute Genomics Platform"/>
            <consortium name="The Broad Institute Genome Sequencing Center for Infectious Disease"/>
            <person name="Wu L."/>
            <person name="Ma J."/>
        </authorList>
    </citation>
    <scope>NUCLEOTIDE SEQUENCE [LARGE SCALE GENOMIC DNA]</scope>
    <source>
        <strain evidence="3">JCM 16950</strain>
    </source>
</reference>
<dbReference type="EMBL" id="BAABAF010000001">
    <property type="protein sequence ID" value="GAA3755859.1"/>
    <property type="molecule type" value="Genomic_DNA"/>
</dbReference>
<protein>
    <recommendedName>
        <fullName evidence="1">SnoaL-like domain-containing protein</fullName>
    </recommendedName>
</protein>
<comment type="caution">
    <text evidence="2">The sequence shown here is derived from an EMBL/GenBank/DDBJ whole genome shotgun (WGS) entry which is preliminary data.</text>
</comment>
<dbReference type="RefSeq" id="WP_344780339.1">
    <property type="nucleotide sequence ID" value="NZ_BAABAF010000001.1"/>
</dbReference>
<dbReference type="InterPro" id="IPR037401">
    <property type="entry name" value="SnoaL-like"/>
</dbReference>
<dbReference type="InterPro" id="IPR032710">
    <property type="entry name" value="NTF2-like_dom_sf"/>
</dbReference>
<dbReference type="SUPFAM" id="SSF54427">
    <property type="entry name" value="NTF2-like"/>
    <property type="match status" value="1"/>
</dbReference>
<evidence type="ECO:0000313" key="3">
    <source>
        <dbReference type="Proteomes" id="UP001500540"/>
    </source>
</evidence>
<proteinExistence type="predicted"/>
<organism evidence="2 3">
    <name type="scientific">Microbacterium kribbense</name>
    <dbReference type="NCBI Taxonomy" id="433645"/>
    <lineage>
        <taxon>Bacteria</taxon>
        <taxon>Bacillati</taxon>
        <taxon>Actinomycetota</taxon>
        <taxon>Actinomycetes</taxon>
        <taxon>Micrococcales</taxon>
        <taxon>Microbacteriaceae</taxon>
        <taxon>Microbacterium</taxon>
    </lineage>
</organism>
<accession>A0ABP7G5X2</accession>
<evidence type="ECO:0000313" key="2">
    <source>
        <dbReference type="EMBL" id="GAA3755859.1"/>
    </source>
</evidence>
<dbReference type="Gene3D" id="3.10.450.50">
    <property type="match status" value="1"/>
</dbReference>
<gene>
    <name evidence="2" type="ORF">GCM10022240_05950</name>
</gene>
<keyword evidence="3" id="KW-1185">Reference proteome</keyword>
<sequence length="142" mass="16470">MQESRFREYIARFNAEDDTAFDDFLAPDVHVKNGTLEFMGIDGMKHHYRDLIWPDFTEELTVPRFVSDAGRAAIQMHTRFTARHDAKESLFGPVHAGETFEFDGVIMYEIDDTERFRDILVAYNSFVHTDLAGNRRDLGIPH</sequence>
<dbReference type="Pfam" id="PF12680">
    <property type="entry name" value="SnoaL_2"/>
    <property type="match status" value="1"/>
</dbReference>
<name>A0ABP7G5X2_9MICO</name>
<feature type="domain" description="SnoaL-like" evidence="1">
    <location>
        <begin position="7"/>
        <end position="112"/>
    </location>
</feature>
<dbReference type="Proteomes" id="UP001500540">
    <property type="component" value="Unassembled WGS sequence"/>
</dbReference>